<keyword evidence="2" id="KW-0472">Membrane</keyword>
<keyword evidence="4" id="KW-0645">Protease</keyword>
<dbReference type="Gene3D" id="1.10.1380.10">
    <property type="entry name" value="Neutral endopeptidase , domain2"/>
    <property type="match status" value="1"/>
</dbReference>
<keyword evidence="2" id="KW-1133">Transmembrane helix</keyword>
<dbReference type="PROSITE" id="PS51885">
    <property type="entry name" value="NEPRILYSIN"/>
    <property type="match status" value="1"/>
</dbReference>
<sequence length="364" mass="41187">MKIFFYLNKRPGVTWHCFLNPPWWNRRTRLERLLCAVTAITLMMCVAMSITLAMVRYQRQQQQQQDTTSNTEHGPFTSIVSHNHYHHQSASPTAQQLVNRENQKAKLSVIDSPSLSIPSSSSSTSVNRIFEKQGKSLKNTKLLSTSSSSSSAINWPPTPTTDVCLTQGCVRAASELITNMNENVSPCDDFYQFACGGWIKNQVIPDDRTTVSVFSLLQDELNHKLRVLVESKGTPEEPEFFDSMRNMYRSCLNLTAIEKAGDTPLHLALKRFGGWPVVVGQNWNGSNFNWIDILIKFRELGFSHDILIDLSVTPDFRNNTRHIIDLDQTSLGMPDRNYYNNGLNDSSVAAYYKLMVDSAAPIVR</sequence>
<gene>
    <name evidence="4" type="primary">Nep2_2</name>
    <name evidence="4" type="ORF">DERF_011809</name>
</gene>
<dbReference type="InterPro" id="IPR008753">
    <property type="entry name" value="Peptidase_M13_N"/>
</dbReference>
<comment type="caution">
    <text evidence="4">The sequence shown here is derived from an EMBL/GenBank/DDBJ whole genome shotgun (WGS) entry which is preliminary data.</text>
</comment>
<dbReference type="PANTHER" id="PTHR11733">
    <property type="entry name" value="ZINC METALLOPROTEASE FAMILY M13 NEPRILYSIN-RELATED"/>
    <property type="match status" value="1"/>
</dbReference>
<organism evidence="4 5">
    <name type="scientific">Dermatophagoides farinae</name>
    <name type="common">American house dust mite</name>
    <dbReference type="NCBI Taxonomy" id="6954"/>
    <lineage>
        <taxon>Eukaryota</taxon>
        <taxon>Metazoa</taxon>
        <taxon>Ecdysozoa</taxon>
        <taxon>Arthropoda</taxon>
        <taxon>Chelicerata</taxon>
        <taxon>Arachnida</taxon>
        <taxon>Acari</taxon>
        <taxon>Acariformes</taxon>
        <taxon>Sarcoptiformes</taxon>
        <taxon>Astigmata</taxon>
        <taxon>Psoroptidia</taxon>
        <taxon>Analgoidea</taxon>
        <taxon>Pyroglyphidae</taxon>
        <taxon>Dermatophagoidinae</taxon>
        <taxon>Dermatophagoides</taxon>
    </lineage>
</organism>
<dbReference type="PANTHER" id="PTHR11733:SF224">
    <property type="entry name" value="NEPRILYSIN-2"/>
    <property type="match status" value="1"/>
</dbReference>
<evidence type="ECO:0000259" key="3">
    <source>
        <dbReference type="Pfam" id="PF05649"/>
    </source>
</evidence>
<keyword evidence="4" id="KW-0378">Hydrolase</keyword>
<dbReference type="InterPro" id="IPR042089">
    <property type="entry name" value="Peptidase_M13_dom_2"/>
</dbReference>
<dbReference type="InterPro" id="IPR024079">
    <property type="entry name" value="MetalloPept_cat_dom_sf"/>
</dbReference>
<evidence type="ECO:0000313" key="5">
    <source>
        <dbReference type="Proteomes" id="UP000790347"/>
    </source>
</evidence>
<dbReference type="GO" id="GO:0016485">
    <property type="term" value="P:protein processing"/>
    <property type="evidence" value="ECO:0007669"/>
    <property type="project" value="TreeGrafter"/>
</dbReference>
<comment type="similarity">
    <text evidence="1">Belongs to the peptidase M13 family.</text>
</comment>
<dbReference type="GO" id="GO:0005886">
    <property type="term" value="C:plasma membrane"/>
    <property type="evidence" value="ECO:0007669"/>
    <property type="project" value="TreeGrafter"/>
</dbReference>
<dbReference type="AlphaFoldDB" id="A0A922HVA2"/>
<evidence type="ECO:0000256" key="1">
    <source>
        <dbReference type="ARBA" id="ARBA00007357"/>
    </source>
</evidence>
<reference evidence="4" key="1">
    <citation type="submission" date="2013-05" db="EMBL/GenBank/DDBJ databases">
        <authorList>
            <person name="Yim A.K.Y."/>
            <person name="Chan T.F."/>
            <person name="Ji K.M."/>
            <person name="Liu X.Y."/>
            <person name="Zhou J.W."/>
            <person name="Li R.Q."/>
            <person name="Yang K.Y."/>
            <person name="Li J."/>
            <person name="Li M."/>
            <person name="Law P.T.W."/>
            <person name="Wu Y.L."/>
            <person name="Cai Z.L."/>
            <person name="Qin H."/>
            <person name="Bao Y."/>
            <person name="Leung R.K.K."/>
            <person name="Ng P.K.S."/>
            <person name="Zou J."/>
            <person name="Zhong X.J."/>
            <person name="Ran P.X."/>
            <person name="Zhong N.S."/>
            <person name="Liu Z.G."/>
            <person name="Tsui S.K.W."/>
        </authorList>
    </citation>
    <scope>NUCLEOTIDE SEQUENCE</scope>
    <source>
        <strain evidence="4">Derf</strain>
        <tissue evidence="4">Whole organism</tissue>
    </source>
</reference>
<evidence type="ECO:0000256" key="2">
    <source>
        <dbReference type="SAM" id="Phobius"/>
    </source>
</evidence>
<proteinExistence type="inferred from homology"/>
<dbReference type="SUPFAM" id="SSF55486">
    <property type="entry name" value="Metalloproteases ('zincins'), catalytic domain"/>
    <property type="match status" value="1"/>
</dbReference>
<dbReference type="InterPro" id="IPR000718">
    <property type="entry name" value="Peptidase_M13"/>
</dbReference>
<evidence type="ECO:0000313" key="4">
    <source>
        <dbReference type="EMBL" id="KAH9507109.1"/>
    </source>
</evidence>
<keyword evidence="5" id="KW-1185">Reference proteome</keyword>
<dbReference type="Pfam" id="PF05649">
    <property type="entry name" value="Peptidase_M13_N"/>
    <property type="match status" value="1"/>
</dbReference>
<name>A0A922HVA2_DERFA</name>
<feature type="domain" description="Peptidase M13 N-terminal" evidence="3">
    <location>
        <begin position="186"/>
        <end position="358"/>
    </location>
</feature>
<dbReference type="EMBL" id="ASGP02000005">
    <property type="protein sequence ID" value="KAH9507109.1"/>
    <property type="molecule type" value="Genomic_DNA"/>
</dbReference>
<dbReference type="Gene3D" id="3.40.390.10">
    <property type="entry name" value="Collagenase (Catalytic Domain)"/>
    <property type="match status" value="1"/>
</dbReference>
<accession>A0A922HVA2</accession>
<dbReference type="Proteomes" id="UP000790347">
    <property type="component" value="Unassembled WGS sequence"/>
</dbReference>
<feature type="transmembrane region" description="Helical" evidence="2">
    <location>
        <begin position="33"/>
        <end position="55"/>
    </location>
</feature>
<keyword evidence="2" id="KW-0812">Transmembrane</keyword>
<reference evidence="4" key="2">
    <citation type="journal article" date="2022" name="Res Sq">
        <title>Comparative Genomics Reveals Insights into the Divergent Evolution of Astigmatic Mites and Household Pest Adaptations.</title>
        <authorList>
            <person name="Xiong Q."/>
            <person name="Wan A.T.-Y."/>
            <person name="Liu X.-Y."/>
            <person name="Fung C.S.-H."/>
            <person name="Xiao X."/>
            <person name="Malainual N."/>
            <person name="Hou J."/>
            <person name="Wang L."/>
            <person name="Wang M."/>
            <person name="Yang K."/>
            <person name="Cui Y."/>
            <person name="Leung E."/>
            <person name="Nong W."/>
            <person name="Shin S.-K."/>
            <person name="Au S."/>
            <person name="Jeong K.Y."/>
            <person name="Chew F.T."/>
            <person name="Hui J."/>
            <person name="Leung T.F."/>
            <person name="Tungtrongchitr A."/>
            <person name="Zhong N."/>
            <person name="Liu Z."/>
            <person name="Tsui S."/>
        </authorList>
    </citation>
    <scope>NUCLEOTIDE SEQUENCE</scope>
    <source>
        <strain evidence="4">Derf</strain>
        <tissue evidence="4">Whole organism</tissue>
    </source>
</reference>
<dbReference type="GO" id="GO:0004222">
    <property type="term" value="F:metalloendopeptidase activity"/>
    <property type="evidence" value="ECO:0007669"/>
    <property type="project" value="InterPro"/>
</dbReference>
<protein>
    <submittedName>
        <fullName evidence="4">NEDD8 protease nep2, variant 3</fullName>
    </submittedName>
</protein>